<dbReference type="Gene3D" id="3.40.630.10">
    <property type="entry name" value="Zn peptidases"/>
    <property type="match status" value="1"/>
</dbReference>
<evidence type="ECO:0000313" key="2">
    <source>
        <dbReference type="Ensembl" id="ENSSFOP00015011218.2"/>
    </source>
</evidence>
<reference evidence="2 3" key="1">
    <citation type="submission" date="2019-04" db="EMBL/GenBank/DDBJ databases">
        <authorList>
            <consortium name="Wellcome Sanger Institute Data Sharing"/>
        </authorList>
    </citation>
    <scope>NUCLEOTIDE SEQUENCE [LARGE SCALE GENOMIC DNA]</scope>
</reference>
<dbReference type="AlphaFoldDB" id="A0A8C9R848"/>
<keyword evidence="3" id="KW-1185">Reference proteome</keyword>
<sequence>VREDMGSIPTQSVWNKKMAYRKVRAGLSGSMHSQGLDKEEIQTASLELEWDMEKELEEPCADGFQLEPAENRIAGGSPGVAIPELDHIEPSVSPHGRFERLEEDPDYVTHFTRPISKGQRNSVCPVVRYLLVGTALFVLGLIVGRFTRSTPGSVSAPPADTDFYQRVLSDITAEKIRAHVSMEFLWTELGLTDVHLVNYSVLLSLPSSSPNTITVKTSGQCFYPNRQPCHTGSPQPTSNNQLFSFAAYSASGTLEGEMFDVQYGNIQDLSKANASTNGTNKIALLKLGQAPLLYKLSLLVEAGFAGVLTYVDPCDLPRQEDLQSKAFSITLNPGGDPSTPMYPSIAGSYRELRADLTSLLVQPISASLARELLSLPEFLKKGHCIPLAAPATQGTGLRSINGSHCKVRLGIGPFPPLPPRLICIRVGSDTSVSELGGAAVMTQIITSLTIQARKGWQPDRTTVFCSWGGSEFGNIGSFEWGENQVVLQSNAVAYISLHHPVSGKGPLHSVASPSLLQLVSDIHKKLLNCTRRGNCTGPNVNSVQTSGDVNFFANHLAIPTAEFAFQETSKTSFLSEAFFPDNSSVLETLDPSFSLHETVAKVTGAAILRVVSDPVLPFYPLDIALEIQNKLKGGELSSEELLQKAASLRESTAFFQSEMMRPANDPKERDPSHVRMLNDVLRDLERSFTVPQPPPGLYRNILYNLNVHATEFSILKDAQDMQRQDKMNQSLSQVLNAINSAERLIRSGLELFENDPTQTN</sequence>
<dbReference type="SUPFAM" id="SSF53187">
    <property type="entry name" value="Zn-dependent exopeptidases"/>
    <property type="match status" value="1"/>
</dbReference>
<dbReference type="OrthoDB" id="5841748at2759"/>
<reference evidence="2" key="2">
    <citation type="submission" date="2025-08" db="UniProtKB">
        <authorList>
            <consortium name="Ensembl"/>
        </authorList>
    </citation>
    <scope>IDENTIFICATION</scope>
</reference>
<organism evidence="2 3">
    <name type="scientific">Scleropages formosus</name>
    <name type="common">Asian bonytongue</name>
    <name type="synonym">Osteoglossum formosum</name>
    <dbReference type="NCBI Taxonomy" id="113540"/>
    <lineage>
        <taxon>Eukaryota</taxon>
        <taxon>Metazoa</taxon>
        <taxon>Chordata</taxon>
        <taxon>Craniata</taxon>
        <taxon>Vertebrata</taxon>
        <taxon>Euteleostomi</taxon>
        <taxon>Actinopterygii</taxon>
        <taxon>Neopterygii</taxon>
        <taxon>Teleostei</taxon>
        <taxon>Osteoglossocephala</taxon>
        <taxon>Osteoglossomorpha</taxon>
        <taxon>Osteoglossiformes</taxon>
        <taxon>Osteoglossidae</taxon>
        <taxon>Scleropages</taxon>
    </lineage>
</organism>
<dbReference type="GeneTree" id="ENSGT01030000234598"/>
<protein>
    <submittedName>
        <fullName evidence="2">N-acetylated alpha-linked acidic dipeptidase like 2</fullName>
    </submittedName>
</protein>
<dbReference type="SUPFAM" id="SSF47672">
    <property type="entry name" value="Transferrin receptor-like dimerisation domain"/>
    <property type="match status" value="1"/>
</dbReference>
<dbReference type="Proteomes" id="UP000694397">
    <property type="component" value="Chromosome 8"/>
</dbReference>
<dbReference type="InterPro" id="IPR039373">
    <property type="entry name" value="Peptidase_M28B"/>
</dbReference>
<evidence type="ECO:0000259" key="1">
    <source>
        <dbReference type="Pfam" id="PF04253"/>
    </source>
</evidence>
<proteinExistence type="predicted"/>
<dbReference type="Gene3D" id="1.20.930.40">
    <property type="entry name" value="Transferrin receptor-like, dimerisation domain"/>
    <property type="match status" value="1"/>
</dbReference>
<dbReference type="InterPro" id="IPR036757">
    <property type="entry name" value="TFR-like_dimer_dom_sf"/>
</dbReference>
<name>A0A8C9R848_SCLFO</name>
<reference evidence="2" key="3">
    <citation type="submission" date="2025-09" db="UniProtKB">
        <authorList>
            <consortium name="Ensembl"/>
        </authorList>
    </citation>
    <scope>IDENTIFICATION</scope>
</reference>
<dbReference type="PANTHER" id="PTHR10404">
    <property type="entry name" value="N-ACETYLATED-ALPHA-LINKED ACIDIC DIPEPTIDASE"/>
    <property type="match status" value="1"/>
</dbReference>
<evidence type="ECO:0000313" key="3">
    <source>
        <dbReference type="Proteomes" id="UP000694397"/>
    </source>
</evidence>
<dbReference type="SUPFAM" id="SSF52025">
    <property type="entry name" value="PA domain"/>
    <property type="match status" value="1"/>
</dbReference>
<dbReference type="PANTHER" id="PTHR10404:SF32">
    <property type="entry name" value="INACTIVE N-ACETYLATED-ALPHA-LINKED ACIDIC DIPEPTIDASE-LIKE PROTEIN 2"/>
    <property type="match status" value="1"/>
</dbReference>
<dbReference type="Ensembl" id="ENSSFOT00015011367.2">
    <property type="protein sequence ID" value="ENSSFOP00015011218.2"/>
    <property type="gene ID" value="ENSSFOG00015007188.2"/>
</dbReference>
<gene>
    <name evidence="2" type="primary">NAALADL2</name>
</gene>
<dbReference type="InterPro" id="IPR007365">
    <property type="entry name" value="TFR-like_dimer_dom"/>
</dbReference>
<accession>A0A8C9R848</accession>
<feature type="domain" description="Transferrin receptor-like dimerisation" evidence="1">
    <location>
        <begin position="638"/>
        <end position="744"/>
    </location>
</feature>
<dbReference type="InterPro" id="IPR046450">
    <property type="entry name" value="PA_dom_sf"/>
</dbReference>
<dbReference type="Pfam" id="PF04253">
    <property type="entry name" value="TFR_dimer"/>
    <property type="match status" value="1"/>
</dbReference>
<dbReference type="Gene3D" id="3.50.30.30">
    <property type="match status" value="1"/>
</dbReference>